<name>A4A8J0_9GAMM</name>
<dbReference type="OrthoDB" id="9809889at2"/>
<dbReference type="Pfam" id="PF02390">
    <property type="entry name" value="Methyltransf_4"/>
    <property type="match status" value="1"/>
</dbReference>
<dbReference type="SUPFAM" id="SSF53335">
    <property type="entry name" value="S-adenosyl-L-methionine-dependent methyltransferases"/>
    <property type="match status" value="1"/>
</dbReference>
<organism evidence="9 10">
    <name type="scientific">Congregibacter litoralis KT71</name>
    <dbReference type="NCBI Taxonomy" id="314285"/>
    <lineage>
        <taxon>Bacteria</taxon>
        <taxon>Pseudomonadati</taxon>
        <taxon>Pseudomonadota</taxon>
        <taxon>Gammaproteobacteria</taxon>
        <taxon>Cellvibrionales</taxon>
        <taxon>Halieaceae</taxon>
        <taxon>Congregibacter</taxon>
    </lineage>
</organism>
<dbReference type="eggNOG" id="COG0220">
    <property type="taxonomic scope" value="Bacteria"/>
</dbReference>
<dbReference type="InterPro" id="IPR029063">
    <property type="entry name" value="SAM-dependent_MTases_sf"/>
</dbReference>
<evidence type="ECO:0000256" key="7">
    <source>
        <dbReference type="ARBA" id="ARBA00022694"/>
    </source>
</evidence>
<keyword evidence="5 9" id="KW-0808">Transferase</keyword>
<accession>A4A8J0</accession>
<evidence type="ECO:0000256" key="5">
    <source>
        <dbReference type="ARBA" id="ARBA00022679"/>
    </source>
</evidence>
<dbReference type="AlphaFoldDB" id="A4A8J0"/>
<evidence type="ECO:0000256" key="1">
    <source>
        <dbReference type="ARBA" id="ARBA00000142"/>
    </source>
</evidence>
<feature type="compositionally biased region" description="Low complexity" evidence="8">
    <location>
        <begin position="1"/>
        <end position="13"/>
    </location>
</feature>
<proteinExistence type="predicted"/>
<reference evidence="9 10" key="1">
    <citation type="journal article" date="2007" name="Proc. Natl. Acad. Sci. U.S.A.">
        <title>Characterization of a marine gammaproteobacterium capable of aerobic anoxygenic photosynthesis.</title>
        <authorList>
            <person name="Fuchs B.M."/>
            <person name="Spring S."/>
            <person name="Teeling H."/>
            <person name="Quast C."/>
            <person name="Wulf J."/>
            <person name="Schattenhofer M."/>
            <person name="Yan S."/>
            <person name="Ferriera S."/>
            <person name="Johnson J."/>
            <person name="Glockner F.O."/>
            <person name="Amann R."/>
        </authorList>
    </citation>
    <scope>NUCLEOTIDE SEQUENCE [LARGE SCALE GENOMIC DNA]</scope>
    <source>
        <strain evidence="9">KT71</strain>
    </source>
</reference>
<keyword evidence="6" id="KW-0949">S-adenosyl-L-methionine</keyword>
<protein>
    <recommendedName>
        <fullName evidence="3">tRNA (guanine(46)-N(7))-methyltransferase</fullName>
        <ecNumber evidence="3">2.1.1.33</ecNumber>
    </recommendedName>
</protein>
<evidence type="ECO:0000256" key="4">
    <source>
        <dbReference type="ARBA" id="ARBA00022603"/>
    </source>
</evidence>
<comment type="caution">
    <text evidence="9">The sequence shown here is derived from an EMBL/GenBank/DDBJ whole genome shotgun (WGS) entry which is preliminary data.</text>
</comment>
<dbReference type="STRING" id="314285.KT71_03715"/>
<evidence type="ECO:0000256" key="6">
    <source>
        <dbReference type="ARBA" id="ARBA00022691"/>
    </source>
</evidence>
<evidence type="ECO:0000313" key="9">
    <source>
        <dbReference type="EMBL" id="EAQ97382.1"/>
    </source>
</evidence>
<evidence type="ECO:0000256" key="2">
    <source>
        <dbReference type="ARBA" id="ARBA00003015"/>
    </source>
</evidence>
<comment type="catalytic activity">
    <reaction evidence="1">
        <text>guanosine(46) in tRNA + S-adenosyl-L-methionine = N(7)-methylguanosine(46) in tRNA + S-adenosyl-L-homocysteine</text>
        <dbReference type="Rhea" id="RHEA:42708"/>
        <dbReference type="Rhea" id="RHEA-COMP:10188"/>
        <dbReference type="Rhea" id="RHEA-COMP:10189"/>
        <dbReference type="ChEBI" id="CHEBI:57856"/>
        <dbReference type="ChEBI" id="CHEBI:59789"/>
        <dbReference type="ChEBI" id="CHEBI:74269"/>
        <dbReference type="ChEBI" id="CHEBI:74480"/>
        <dbReference type="EC" id="2.1.1.33"/>
    </reaction>
</comment>
<evidence type="ECO:0000256" key="3">
    <source>
        <dbReference type="ARBA" id="ARBA00011977"/>
    </source>
</evidence>
<reference evidence="9 10" key="2">
    <citation type="journal article" date="2009" name="PLoS ONE">
        <title>The photosynthetic apparatus and its regulation in the aerobic gammaproteobacterium Congregibacter litoralis gen. nov., sp. nov.</title>
        <authorList>
            <person name="Spring S."/>
            <person name="Lunsdorf H."/>
            <person name="Fuchs B.M."/>
            <person name="Tindall B.J."/>
        </authorList>
    </citation>
    <scope>NUCLEOTIDE SEQUENCE [LARGE SCALE GENOMIC DNA]</scope>
    <source>
        <strain evidence="9">KT71</strain>
    </source>
</reference>
<dbReference type="Gene3D" id="3.40.50.150">
    <property type="entry name" value="Vaccinia Virus protein VP39"/>
    <property type="match status" value="1"/>
</dbReference>
<feature type="region of interest" description="Disordered" evidence="8">
    <location>
        <begin position="1"/>
        <end position="20"/>
    </location>
</feature>
<dbReference type="RefSeq" id="WP_008293151.1">
    <property type="nucleotide sequence ID" value="NZ_CM002299.1"/>
</dbReference>
<keyword evidence="7" id="KW-0819">tRNA processing</keyword>
<keyword evidence="4 9" id="KW-0489">Methyltransferase</keyword>
<dbReference type="PROSITE" id="PS51625">
    <property type="entry name" value="SAM_MT_TRMB"/>
    <property type="match status" value="1"/>
</dbReference>
<evidence type="ECO:0000256" key="8">
    <source>
        <dbReference type="SAM" id="MobiDB-lite"/>
    </source>
</evidence>
<keyword evidence="10" id="KW-1185">Reference proteome</keyword>
<comment type="function">
    <text evidence="2">Catalyzes the formation of N(7)-methylguanine at position 46 (m7G46) in tRNA.</text>
</comment>
<sequence>MQSSSRQVQSSQRGVHPGLPALLRRHQRQPWQKPPQSVDQPALNTLDAALETHRGSVVLDSFCGTGHSTAILCGRYPDALVIGVDKSSHRLDRHPELPENGLLLQAHCEAVWRHLRERRTRLLAHTILYPNPWPKPGHLGRRIHGHPAFTELLALGGHLELRSNWRLYVEEFGVALTLLGHPSRVAISSTEGAALTLFEEKYRKSGHELWSLSADLVSSQDEAVV</sequence>
<dbReference type="HOGENOM" id="CLU_078981_0_0_6"/>
<evidence type="ECO:0000313" key="10">
    <source>
        <dbReference type="Proteomes" id="UP000019205"/>
    </source>
</evidence>
<gene>
    <name evidence="9" type="ORF">KT71_03715</name>
</gene>
<dbReference type="EC" id="2.1.1.33" evidence="3"/>
<dbReference type="InterPro" id="IPR003358">
    <property type="entry name" value="tRNA_(Gua-N-7)_MeTrfase_Trmb"/>
</dbReference>
<dbReference type="Proteomes" id="UP000019205">
    <property type="component" value="Chromosome"/>
</dbReference>
<dbReference type="GO" id="GO:0008176">
    <property type="term" value="F:tRNA (guanine(46)-N7)-methyltransferase activity"/>
    <property type="evidence" value="ECO:0007669"/>
    <property type="project" value="UniProtKB-EC"/>
</dbReference>
<dbReference type="EMBL" id="AAOA02000002">
    <property type="protein sequence ID" value="EAQ97382.1"/>
    <property type="molecule type" value="Genomic_DNA"/>
</dbReference>